<dbReference type="PANTHER" id="PTHR43798">
    <property type="entry name" value="MONOACYLGLYCEROL LIPASE"/>
    <property type="match status" value="1"/>
</dbReference>
<dbReference type="Gene3D" id="3.40.50.1820">
    <property type="entry name" value="alpha/beta hydrolase"/>
    <property type="match status" value="1"/>
</dbReference>
<dbReference type="PRINTS" id="PR00111">
    <property type="entry name" value="ABHYDROLASE"/>
</dbReference>
<name>A0ABT1P3J1_9GAMM</name>
<keyword evidence="2" id="KW-0378">Hydrolase</keyword>
<gene>
    <name evidence="2" type="ORF">HXX02_09440</name>
</gene>
<dbReference type="PRINTS" id="PR00412">
    <property type="entry name" value="EPOXHYDRLASE"/>
</dbReference>
<dbReference type="InterPro" id="IPR000073">
    <property type="entry name" value="AB_hydrolase_1"/>
</dbReference>
<dbReference type="SUPFAM" id="SSF53474">
    <property type="entry name" value="alpha/beta-Hydrolases"/>
    <property type="match status" value="1"/>
</dbReference>
<protein>
    <submittedName>
        <fullName evidence="2">Alpha/beta hydrolase</fullName>
    </submittedName>
</protein>
<evidence type="ECO:0000313" key="2">
    <source>
        <dbReference type="EMBL" id="MCQ3829669.1"/>
    </source>
</evidence>
<reference evidence="2" key="1">
    <citation type="thesis" date="2020" institute="Technische Universitat Dresden" country="Dresden, Germany">
        <title>The Agarolytic System of Microbulbifer elongatus PORT2, Isolated from Batu Karas, Pangandaran West Java Indonesia.</title>
        <authorList>
            <person name="Anggraeni S.R."/>
        </authorList>
    </citation>
    <scope>NUCLEOTIDE SEQUENCE</scope>
    <source>
        <strain evidence="2">PORT2</strain>
    </source>
</reference>
<organism evidence="2 3">
    <name type="scientific">Microbulbifer elongatus</name>
    <dbReference type="NCBI Taxonomy" id="86173"/>
    <lineage>
        <taxon>Bacteria</taxon>
        <taxon>Pseudomonadati</taxon>
        <taxon>Pseudomonadota</taxon>
        <taxon>Gammaproteobacteria</taxon>
        <taxon>Cellvibrionales</taxon>
        <taxon>Microbulbiferaceae</taxon>
        <taxon>Microbulbifer</taxon>
    </lineage>
</organism>
<accession>A0ABT1P3J1</accession>
<evidence type="ECO:0000259" key="1">
    <source>
        <dbReference type="Pfam" id="PF00561"/>
    </source>
</evidence>
<dbReference type="InterPro" id="IPR050266">
    <property type="entry name" value="AB_hydrolase_sf"/>
</dbReference>
<dbReference type="InterPro" id="IPR029058">
    <property type="entry name" value="AB_hydrolase_fold"/>
</dbReference>
<proteinExistence type="predicted"/>
<keyword evidence="3" id="KW-1185">Reference proteome</keyword>
<dbReference type="Pfam" id="PF00561">
    <property type="entry name" value="Abhydrolase_1"/>
    <property type="match status" value="1"/>
</dbReference>
<dbReference type="PANTHER" id="PTHR43798:SF33">
    <property type="entry name" value="HYDROLASE, PUTATIVE (AFU_ORTHOLOGUE AFUA_2G14860)-RELATED"/>
    <property type="match status" value="1"/>
</dbReference>
<dbReference type="GO" id="GO:0016787">
    <property type="term" value="F:hydrolase activity"/>
    <property type="evidence" value="ECO:0007669"/>
    <property type="project" value="UniProtKB-KW"/>
</dbReference>
<dbReference type="Proteomes" id="UP001205566">
    <property type="component" value="Unassembled WGS sequence"/>
</dbReference>
<dbReference type="InterPro" id="IPR000639">
    <property type="entry name" value="Epox_hydrolase-like"/>
</dbReference>
<feature type="domain" description="AB hydrolase-1" evidence="1">
    <location>
        <begin position="66"/>
        <end position="316"/>
    </location>
</feature>
<evidence type="ECO:0000313" key="3">
    <source>
        <dbReference type="Proteomes" id="UP001205566"/>
    </source>
</evidence>
<dbReference type="EMBL" id="JACASI010000026">
    <property type="protein sequence ID" value="MCQ3829669.1"/>
    <property type="molecule type" value="Genomic_DNA"/>
</dbReference>
<sequence length="334" mass="36944">MASLGLIWPPASLAAESAPAVKPRDARLSDMDYPYPVETFAFRDQQQPLEMVYMDVPPAADANGKTVVLLHGKNFSGAYWQSTIDALSRQGYRVIAPDQIGFGKSSKPEGFQFTFQALADSTKALLDKLDVSRATVAGHSMGGMLATRFALMYPETVEKLVLINPIGLEDWKRFTPYQPVEQAIAQEKQQTPEKVKSYMTAAYFDGKWKAAYDPLLAIQAGWTIGPDADKIAEIDARTSDMVFTQPVLYEFGDLKAPTLLIIGTRDRTAIGRNRAPESIRADLGRYDRLGKTTAQAIPNAQLVELDDIGHVPQFEDFDRYMAALTKFLKAPGKQ</sequence>
<comment type="caution">
    <text evidence="2">The sequence shown here is derived from an EMBL/GenBank/DDBJ whole genome shotgun (WGS) entry which is preliminary data.</text>
</comment>